<dbReference type="GO" id="GO:0005634">
    <property type="term" value="C:nucleus"/>
    <property type="evidence" value="ECO:0007669"/>
    <property type="project" value="TreeGrafter"/>
</dbReference>
<evidence type="ECO:0000256" key="1">
    <source>
        <dbReference type="SAM" id="MobiDB-lite"/>
    </source>
</evidence>
<gene>
    <name evidence="2" type="ORF">PSNMU_V1.4_AUG-EV-PASAV3_0036020</name>
</gene>
<evidence type="ECO:0000313" key="2">
    <source>
        <dbReference type="EMBL" id="VEU36818.1"/>
    </source>
</evidence>
<proteinExistence type="predicted"/>
<dbReference type="EMBL" id="CAACVS010000103">
    <property type="protein sequence ID" value="VEU36818.1"/>
    <property type="molecule type" value="Genomic_DNA"/>
</dbReference>
<feature type="region of interest" description="Disordered" evidence="1">
    <location>
        <begin position="347"/>
        <end position="378"/>
    </location>
</feature>
<sequence length="833" mass="95245">MGKSVGATETKTCQNRTLLSARGLKLITAKLERRSLDKPWGLGFVSTKGTQKFGLSSSPDVRVLVVKSPSSNKHKNETYANVKTSWARSIVAGKLSFLRNHSSKINKNDCAIDPNNYLAEIMRAMADPSLSSLETGSGKGIFPGDMILAIDGRPLSSPVLGSNVQNKNAFNGPNITSEIASYLRQVSFCSLMVLRHTDVVYASACVEKQKSQHDPLWVSSVANMAWDKLLLFPGSTMLRGAPLTKNTVKRKPWIASEVVHRNPWFRDENKTGTTTSNIPYSDNTSSLDYWLYLQEDGSRAGMFLPPLFASPSADCEQHSGIPATFHDWLSRRKLSWRNRYNVYQHAPSCEKKERKPQPGRKQHLKPQGTDDEDHASSADHHASGVAVDFWTQQGLSSFQEWLRKRSTQWHRSYSWNRRKRQKIEQECFEKVVHLPFYRPQSTNASNCKSKCNPNSDCGSDVNSNNSTASGTCSAKEFEEWLKVRRYQWRMSRRKRRRERRSQREGQQHNETTIDASVEGLRAQSESFPVDNAGSPKATPSSIIDEETSNKGIVKSIPAKRKLQFLSKENQEIAFIDDILEEREKEKEEIKRQRDKRPPIDIARFFDASQGIPDDIVVHCLEYLDSKEHRKLFAITKGISKSLRDRPEIWRQLCPNHWVLPRRPRKPWHELYFTRLRKEREQHQKRWDDLLVKCSAALFKRDDLQKIEKIVEKAEKDFGFDLNYASGVVCERNSILNLAVIHGRHKVVRWLVDVKGADIETSDRGNFTPLLNAAWSGDRWLVRFLLQRQSDRNVLGTQHYTQGIAPIGFRGRTADEWADKRGHPEVAKLIRLGL</sequence>
<feature type="region of interest" description="Disordered" evidence="1">
    <location>
        <begin position="526"/>
        <end position="545"/>
    </location>
</feature>
<dbReference type="Pfam" id="PF12796">
    <property type="entry name" value="Ank_2"/>
    <property type="match status" value="1"/>
</dbReference>
<dbReference type="InterPro" id="IPR036770">
    <property type="entry name" value="Ankyrin_rpt-contain_sf"/>
</dbReference>
<organism evidence="2 3">
    <name type="scientific">Pseudo-nitzschia multistriata</name>
    <dbReference type="NCBI Taxonomy" id="183589"/>
    <lineage>
        <taxon>Eukaryota</taxon>
        <taxon>Sar</taxon>
        <taxon>Stramenopiles</taxon>
        <taxon>Ochrophyta</taxon>
        <taxon>Bacillariophyta</taxon>
        <taxon>Bacillariophyceae</taxon>
        <taxon>Bacillariophycidae</taxon>
        <taxon>Bacillariales</taxon>
        <taxon>Bacillariaceae</taxon>
        <taxon>Pseudo-nitzschia</taxon>
    </lineage>
</organism>
<dbReference type="InterPro" id="IPR036047">
    <property type="entry name" value="F-box-like_dom_sf"/>
</dbReference>
<dbReference type="PANTHER" id="PTHR24183">
    <property type="entry name" value="FIBRONECTIN TYPE 3 AND ANKYRIN REPEAT DOMAINS PROTEIN 1"/>
    <property type="match status" value="1"/>
</dbReference>
<dbReference type="SUPFAM" id="SSF48403">
    <property type="entry name" value="Ankyrin repeat"/>
    <property type="match status" value="1"/>
</dbReference>
<dbReference type="SUPFAM" id="SSF81383">
    <property type="entry name" value="F-box domain"/>
    <property type="match status" value="1"/>
</dbReference>
<name>A0A448Z466_9STRA</name>
<keyword evidence="3" id="KW-1185">Reference proteome</keyword>
<dbReference type="InterPro" id="IPR002110">
    <property type="entry name" value="Ankyrin_rpt"/>
</dbReference>
<reference evidence="2 3" key="1">
    <citation type="submission" date="2019-01" db="EMBL/GenBank/DDBJ databases">
        <authorList>
            <person name="Ferrante I. M."/>
        </authorList>
    </citation>
    <scope>NUCLEOTIDE SEQUENCE [LARGE SCALE GENOMIC DNA]</scope>
    <source>
        <strain evidence="2 3">B856</strain>
    </source>
</reference>
<accession>A0A448Z466</accession>
<dbReference type="Gene3D" id="1.25.40.20">
    <property type="entry name" value="Ankyrin repeat-containing domain"/>
    <property type="match status" value="1"/>
</dbReference>
<dbReference type="PANTHER" id="PTHR24183:SF1">
    <property type="entry name" value="FIBRONECTIN TYPE 3 AND ANKYRIN REPEAT DOMAINS PROTEIN 1"/>
    <property type="match status" value="1"/>
</dbReference>
<protein>
    <submittedName>
        <fullName evidence="2">Uncharacterized protein</fullName>
    </submittedName>
</protein>
<dbReference type="AlphaFoldDB" id="A0A448Z466"/>
<dbReference type="OrthoDB" id="20872at2759"/>
<evidence type="ECO:0000313" key="3">
    <source>
        <dbReference type="Proteomes" id="UP000291116"/>
    </source>
</evidence>
<feature type="region of interest" description="Disordered" evidence="1">
    <location>
        <begin position="492"/>
        <end position="518"/>
    </location>
</feature>
<dbReference type="Proteomes" id="UP000291116">
    <property type="component" value="Unassembled WGS sequence"/>
</dbReference>